<protein>
    <submittedName>
        <fullName evidence="2">Fibrinogen-like YCDxxxxGGGW domain-containing protein</fullName>
    </submittedName>
</protein>
<keyword evidence="1" id="KW-0732">Signal</keyword>
<comment type="caution">
    <text evidence="2">The sequence shown here is derived from an EMBL/GenBank/DDBJ whole genome shotgun (WGS) entry which is preliminary data.</text>
</comment>
<proteinExistence type="predicted"/>
<dbReference type="PROSITE" id="PS51318">
    <property type="entry name" value="TAT"/>
    <property type="match status" value="1"/>
</dbReference>
<dbReference type="InterPro" id="IPR011047">
    <property type="entry name" value="Quinoprotein_ADH-like_sf"/>
</dbReference>
<sequence length="944" mass="97376">MKNLPRPRRSAALCAALAALATAATLATALPASTAEPAAVDGASSASAAASCWEIKQTSPSAPSGVYWLLTPAMAAPEQFYCDQTTDGGGWVLIGRGREGWKELYEGVGTPAQVRGTVTGTGAFTPRQLPSNLVDGLLNGQAPDELEDGVRLRRALDKTGSEWQEVRYRTDNQPRWSWALGSATPVTSGSFGTTAFTGGRTASFGTDQTYSRVVTSEAEAQGWTQGFAYGSQARGENSASTYIWSNTATAGNPRPFTQMYLRPKLTQANAGFTALPASGTPGNTQQARPETGAVPTSWGVTGLANGSGELNSEVQAFAQIGNTVYVAGNFRYVQKDSAGTGRVEQSYLAGFDVNTGEWISGFRPNLNGQVKALAVLPNGTLAIGGTFSTLNGQPAGAVTAIDPVSGAAAPGWRLGVENRVSGGAVQIRSLEVREGWLYVGGAFTHLTGATGNPVYARSAARVAAATGQPDGTWNPAFNGTVVDVDPSADGQRLYAAGYFSTSNTANTYRAAAIGTGAGASVVPWNFVPSSGERAGYQQGIEEVGNRVWVGGAEHSLFSFDTATLTRQSTNITLSGGDFQDVSAANGIVYGSCHCGHWNYSGASTWPSVGSNFQMADKINLIGAWDAGTGEYIPGFNPVMKGRAGYGIWSAFVDSRGILWAGGDLVSSVSSAGKSQWSGGYARFAPADATAPSTPDGFTVSSAGGNDTLRWSAAAGSPALYHVLRNDRVVATTTATTFSLPAVAGARYYVRAADAAGNYSATTAAAGSTGVVPPAPQALIPAGSQWKYRFSGETPPTGWTGTAFNDAGWSTGTAALGWGTTNLGTTLTASGTKPLSSHYRKTVQVPDPSQLASVTLTTRADDGVVVYVNGVEVARANMPAGTPNHNTYATAAPSTAAAVAAPVVVTVPGSAFTAGANVISAEVHSNYRSTPSTSFDLTASMNLRR</sequence>
<dbReference type="Gene3D" id="2.60.40.10">
    <property type="entry name" value="Immunoglobulins"/>
    <property type="match status" value="1"/>
</dbReference>
<dbReference type="RefSeq" id="WP_255866204.1">
    <property type="nucleotide sequence ID" value="NZ_CP104263.1"/>
</dbReference>
<keyword evidence="3" id="KW-1185">Reference proteome</keyword>
<feature type="signal peptide" evidence="1">
    <location>
        <begin position="1"/>
        <end position="29"/>
    </location>
</feature>
<dbReference type="Proteomes" id="UP001206924">
    <property type="component" value="Unassembled WGS sequence"/>
</dbReference>
<dbReference type="SUPFAM" id="SSF50998">
    <property type="entry name" value="Quinoprotein alcohol dehydrogenase-like"/>
    <property type="match status" value="1"/>
</dbReference>
<evidence type="ECO:0000256" key="1">
    <source>
        <dbReference type="SAM" id="SignalP"/>
    </source>
</evidence>
<reference evidence="2 3" key="1">
    <citation type="submission" date="2022-07" db="EMBL/GenBank/DDBJ databases">
        <title>Novel species in genus Arthrobacter.</title>
        <authorList>
            <person name="Liu Y."/>
        </authorList>
    </citation>
    <scope>NUCLEOTIDE SEQUENCE [LARGE SCALE GENOMIC DNA]</scope>
    <source>
        <strain evidence="3">zg-Y859</strain>
    </source>
</reference>
<gene>
    <name evidence="2" type="ORF">NNX28_14180</name>
</gene>
<dbReference type="InterPro" id="IPR036056">
    <property type="entry name" value="Fibrinogen-like_C"/>
</dbReference>
<dbReference type="Gene3D" id="3.90.215.10">
    <property type="entry name" value="Gamma Fibrinogen, chain A, domain 1"/>
    <property type="match status" value="1"/>
</dbReference>
<dbReference type="InterPro" id="IPR014716">
    <property type="entry name" value="Fibrinogen_a/b/g_C_1"/>
</dbReference>
<accession>A0ABT1NTL1</accession>
<dbReference type="SUPFAM" id="SSF56496">
    <property type="entry name" value="Fibrinogen C-terminal domain-like"/>
    <property type="match status" value="1"/>
</dbReference>
<evidence type="ECO:0000313" key="2">
    <source>
        <dbReference type="EMBL" id="MCQ1951067.1"/>
    </source>
</evidence>
<evidence type="ECO:0000313" key="3">
    <source>
        <dbReference type="Proteomes" id="UP001206924"/>
    </source>
</evidence>
<dbReference type="EMBL" id="JANFLP010000014">
    <property type="protein sequence ID" value="MCQ1951067.1"/>
    <property type="molecule type" value="Genomic_DNA"/>
</dbReference>
<dbReference type="InterPro" id="IPR013783">
    <property type="entry name" value="Ig-like_fold"/>
</dbReference>
<dbReference type="InterPro" id="IPR006311">
    <property type="entry name" value="TAT_signal"/>
</dbReference>
<organism evidence="2 3">
    <name type="scientific">Arthrobacter jinronghuae</name>
    <dbReference type="NCBI Taxonomy" id="2964609"/>
    <lineage>
        <taxon>Bacteria</taxon>
        <taxon>Bacillati</taxon>
        <taxon>Actinomycetota</taxon>
        <taxon>Actinomycetes</taxon>
        <taxon>Micrococcales</taxon>
        <taxon>Micrococcaceae</taxon>
        <taxon>Arthrobacter</taxon>
    </lineage>
</organism>
<name>A0ABT1NTL1_9MICC</name>
<feature type="chain" id="PRO_5046585080" evidence="1">
    <location>
        <begin position="30"/>
        <end position="944"/>
    </location>
</feature>
<dbReference type="NCBIfam" id="NF040941">
    <property type="entry name" value="GGGWT_bact"/>
    <property type="match status" value="1"/>
</dbReference>
<dbReference type="Gene3D" id="2.60.120.260">
    <property type="entry name" value="Galactose-binding domain-like"/>
    <property type="match status" value="1"/>
</dbReference>